<feature type="binding site" evidence="8">
    <location>
        <position position="181"/>
    </location>
    <ligand>
        <name>ATP</name>
        <dbReference type="ChEBI" id="CHEBI:30616"/>
    </ligand>
</feature>
<dbReference type="GO" id="GO:0003688">
    <property type="term" value="F:DNA replication origin binding"/>
    <property type="evidence" value="ECO:0007669"/>
    <property type="project" value="UniProtKB-UniRule"/>
</dbReference>
<evidence type="ECO:0000256" key="2">
    <source>
        <dbReference type="ARBA" id="ARBA00022490"/>
    </source>
</evidence>
<dbReference type="InterPro" id="IPR010921">
    <property type="entry name" value="Trp_repressor/repl_initiator"/>
</dbReference>
<dbReference type="Gene3D" id="1.10.1750.10">
    <property type="match status" value="1"/>
</dbReference>
<dbReference type="GO" id="GO:0008289">
    <property type="term" value="F:lipid binding"/>
    <property type="evidence" value="ECO:0007669"/>
    <property type="project" value="UniProtKB-KW"/>
</dbReference>
<name>A0AAU6SDB5_9MICO</name>
<dbReference type="InterPro" id="IPR003593">
    <property type="entry name" value="AAA+_ATPase"/>
</dbReference>
<comment type="similarity">
    <text evidence="1 8 11">Belongs to the DnaA family.</text>
</comment>
<comment type="domain">
    <text evidence="8">Domain I is involved in oligomerization and binding regulators, domain II is flexibile and of varying length in different bacteria, domain III forms the AAA+ region, while domain IV binds dsDNA.</text>
</comment>
<dbReference type="GO" id="GO:0005737">
    <property type="term" value="C:cytoplasm"/>
    <property type="evidence" value="ECO:0007669"/>
    <property type="project" value="UniProtKB-SubCell"/>
</dbReference>
<evidence type="ECO:0000313" key="14">
    <source>
        <dbReference type="EMBL" id="WZO34855.1"/>
    </source>
</evidence>
<dbReference type="FunFam" id="3.40.50.300:FF:000150">
    <property type="entry name" value="Chromosomal replication initiator protein DnaA"/>
    <property type="match status" value="1"/>
</dbReference>
<evidence type="ECO:0000256" key="8">
    <source>
        <dbReference type="HAMAP-Rule" id="MF_00377"/>
    </source>
</evidence>
<feature type="region of interest" description="Domain IV, binds dsDNA" evidence="8">
    <location>
        <begin position="354"/>
        <end position="477"/>
    </location>
</feature>
<dbReference type="PRINTS" id="PR00051">
    <property type="entry name" value="DNAA"/>
</dbReference>
<dbReference type="PANTHER" id="PTHR30050">
    <property type="entry name" value="CHROMOSOMAL REPLICATION INITIATOR PROTEIN DNAA"/>
    <property type="match status" value="1"/>
</dbReference>
<dbReference type="InterPro" id="IPR020591">
    <property type="entry name" value="Chromosome_initiator_DnaA-like"/>
</dbReference>
<feature type="binding site" evidence="8">
    <location>
        <position position="184"/>
    </location>
    <ligand>
        <name>ATP</name>
        <dbReference type="ChEBI" id="CHEBI:30616"/>
    </ligand>
</feature>
<keyword evidence="7 8" id="KW-0238">DNA-binding</keyword>
<dbReference type="GO" id="GO:0006275">
    <property type="term" value="P:regulation of DNA replication"/>
    <property type="evidence" value="ECO:0007669"/>
    <property type="project" value="UniProtKB-UniRule"/>
</dbReference>
<dbReference type="InterPro" id="IPR013317">
    <property type="entry name" value="DnaA_dom"/>
</dbReference>
<evidence type="ECO:0000256" key="4">
    <source>
        <dbReference type="ARBA" id="ARBA00022741"/>
    </source>
</evidence>
<feature type="binding site" evidence="8">
    <location>
        <position position="185"/>
    </location>
    <ligand>
        <name>ATP</name>
        <dbReference type="ChEBI" id="CHEBI:30616"/>
    </ligand>
</feature>
<comment type="subcellular location">
    <subcellularLocation>
        <location evidence="8">Cytoplasm</location>
    </subcellularLocation>
</comment>
<comment type="caution">
    <text evidence="8">Lacks conserved residue(s) required for the propagation of feature annotation.</text>
</comment>
<dbReference type="SMART" id="SM00760">
    <property type="entry name" value="Bac_DnaA_C"/>
    <property type="match status" value="1"/>
</dbReference>
<dbReference type="SUPFAM" id="SSF52540">
    <property type="entry name" value="P-loop containing nucleoside triphosphate hydrolases"/>
    <property type="match status" value="1"/>
</dbReference>
<organism evidence="14">
    <name type="scientific">Microbacterium sp. LWS13-1.2</name>
    <dbReference type="NCBI Taxonomy" id="3135264"/>
    <lineage>
        <taxon>Bacteria</taxon>
        <taxon>Bacillati</taxon>
        <taxon>Actinomycetota</taxon>
        <taxon>Actinomycetes</taxon>
        <taxon>Micrococcales</taxon>
        <taxon>Microbacteriaceae</taxon>
        <taxon>Microbacterium</taxon>
    </lineage>
</organism>
<dbReference type="GO" id="GO:0005886">
    <property type="term" value="C:plasma membrane"/>
    <property type="evidence" value="ECO:0007669"/>
    <property type="project" value="TreeGrafter"/>
</dbReference>
<evidence type="ECO:0000256" key="6">
    <source>
        <dbReference type="ARBA" id="ARBA00023121"/>
    </source>
</evidence>
<comment type="subunit">
    <text evidence="8">Oligomerizes as a right-handed, spiral filament on DNA at oriC.</text>
</comment>
<feature type="domain" description="AAA+ ATPase" evidence="12">
    <location>
        <begin position="170"/>
        <end position="298"/>
    </location>
</feature>
<dbReference type="SMART" id="SM00382">
    <property type="entry name" value="AAA"/>
    <property type="match status" value="1"/>
</dbReference>
<accession>A0AAU6SDB5</accession>
<gene>
    <name evidence="8 14" type="primary">dnaA</name>
    <name evidence="14" type="ORF">MRBLWS13_002523</name>
</gene>
<feature type="domain" description="Chromosomal replication initiator DnaA C-terminal" evidence="13">
    <location>
        <begin position="382"/>
        <end position="451"/>
    </location>
</feature>
<evidence type="ECO:0000256" key="7">
    <source>
        <dbReference type="ARBA" id="ARBA00023125"/>
    </source>
</evidence>
<evidence type="ECO:0000256" key="10">
    <source>
        <dbReference type="RuleBase" id="RU000577"/>
    </source>
</evidence>
<dbReference type="NCBIfam" id="NF010686">
    <property type="entry name" value="PRK14086.1"/>
    <property type="match status" value="1"/>
</dbReference>
<dbReference type="InterPro" id="IPR001957">
    <property type="entry name" value="Chromosome_initiator_DnaA"/>
</dbReference>
<dbReference type="HAMAP" id="MF_00377">
    <property type="entry name" value="DnaA_bact"/>
    <property type="match status" value="1"/>
</dbReference>
<reference evidence="14" key="1">
    <citation type="submission" date="2024-04" db="EMBL/GenBank/DDBJ databases">
        <authorList>
            <person name="Roder T."/>
            <person name="Oberhansli S."/>
            <person name="Kreuzer M."/>
        </authorList>
    </citation>
    <scope>NUCLEOTIDE SEQUENCE</scope>
    <source>
        <strain evidence="14">LWS13-1.2</strain>
    </source>
</reference>
<dbReference type="CDD" id="cd00009">
    <property type="entry name" value="AAA"/>
    <property type="match status" value="1"/>
</dbReference>
<dbReference type="InterPro" id="IPR027417">
    <property type="entry name" value="P-loop_NTPase"/>
</dbReference>
<evidence type="ECO:0000259" key="13">
    <source>
        <dbReference type="SMART" id="SM00760"/>
    </source>
</evidence>
<dbReference type="PANTHER" id="PTHR30050:SF2">
    <property type="entry name" value="CHROMOSOMAL REPLICATION INITIATOR PROTEIN DNAA"/>
    <property type="match status" value="1"/>
</dbReference>
<evidence type="ECO:0000256" key="3">
    <source>
        <dbReference type="ARBA" id="ARBA00022705"/>
    </source>
</evidence>
<dbReference type="Pfam" id="PF00308">
    <property type="entry name" value="Bac_DnaA"/>
    <property type="match status" value="1"/>
</dbReference>
<proteinExistence type="inferred from homology"/>
<keyword evidence="3 8" id="KW-0235">DNA replication</keyword>
<keyword evidence="4 8" id="KW-0547">Nucleotide-binding</keyword>
<dbReference type="Gene3D" id="3.40.50.300">
    <property type="entry name" value="P-loop containing nucleotide triphosphate hydrolases"/>
    <property type="match status" value="1"/>
</dbReference>
<dbReference type="GO" id="GO:0006270">
    <property type="term" value="P:DNA replication initiation"/>
    <property type="evidence" value="ECO:0007669"/>
    <property type="project" value="UniProtKB-UniRule"/>
</dbReference>
<keyword evidence="5 8" id="KW-0067">ATP-binding</keyword>
<dbReference type="FunFam" id="1.10.8.60:FF:000003">
    <property type="entry name" value="Chromosomal replication initiator protein DnaA"/>
    <property type="match status" value="1"/>
</dbReference>
<dbReference type="SUPFAM" id="SSF48295">
    <property type="entry name" value="TrpR-like"/>
    <property type="match status" value="1"/>
</dbReference>
<dbReference type="GO" id="GO:0005524">
    <property type="term" value="F:ATP binding"/>
    <property type="evidence" value="ECO:0007669"/>
    <property type="project" value="UniProtKB-UniRule"/>
</dbReference>
<evidence type="ECO:0000256" key="1">
    <source>
        <dbReference type="ARBA" id="ARBA00006583"/>
    </source>
</evidence>
<feature type="region of interest" description="Domain III, AAA+ region" evidence="8">
    <location>
        <begin position="137"/>
        <end position="353"/>
    </location>
</feature>
<sequence length="477" mass="53094">MTPHEVPDVPVWTAVLDELVRDDRITPQLHGFISLAVPQGVMGGTLYLDVPNDLTAAQFTKRMRAPILEALTRVVQDGQNPASTFRVVVNPDLADAHLTAPIPIQSTTQVIPSAPPIGRPHLDEPADTASVSRSDTRLNPKYTFDNFVIGQSNRFAHAAAVAVAEAPAKAYNPLFIYGDSGLGKTHLLHAIGDYALSLYAGIRVRYVSSEEFTNDFINSIANNRGSAFQARYRDVDILLIDDIQFLQGRAETQEAFFHTFNQLHDHDKQVVITSDVPPKHLTGFEDRMRSRFEWGLITDVQAPDLETRIAILRKKAQSERLHIPDEVMEYIATVVSSNIRELEGALIRVSAFASLNRSTLDMSLAQTVLRDIVDQDDANVISPTDIITATAAYFKLTVDDLYGSSRSQSVATARQIAMYLCRERTSLSLPKIGQLFGNRDHTTVMYAYKKISELMKERRSIYNQVTEITAQLGRNGR</sequence>
<feature type="binding site" evidence="8">
    <location>
        <position position="183"/>
    </location>
    <ligand>
        <name>ATP</name>
        <dbReference type="ChEBI" id="CHEBI:30616"/>
    </ligand>
</feature>
<dbReference type="CDD" id="cd06571">
    <property type="entry name" value="Bac_DnaA_C"/>
    <property type="match status" value="1"/>
</dbReference>
<keyword evidence="2 8" id="KW-0963">Cytoplasm</keyword>
<dbReference type="InterPro" id="IPR018312">
    <property type="entry name" value="Chromosome_initiator_DnaA_CS"/>
</dbReference>
<dbReference type="Gene3D" id="1.10.8.60">
    <property type="match status" value="1"/>
</dbReference>
<dbReference type="RefSeq" id="WP_349425714.1">
    <property type="nucleotide sequence ID" value="NZ_CP151632.1"/>
</dbReference>
<evidence type="ECO:0000256" key="9">
    <source>
        <dbReference type="NCBIfam" id="TIGR00362"/>
    </source>
</evidence>
<evidence type="ECO:0000256" key="11">
    <source>
        <dbReference type="RuleBase" id="RU004227"/>
    </source>
</evidence>
<dbReference type="PROSITE" id="PS01008">
    <property type="entry name" value="DNAA"/>
    <property type="match status" value="1"/>
</dbReference>
<evidence type="ECO:0000259" key="12">
    <source>
        <dbReference type="SMART" id="SM00382"/>
    </source>
</evidence>
<comment type="function">
    <text evidence="8 10">Plays an essential role in the initiation and regulation of chromosomal replication. ATP-DnaA binds to the origin of replication (oriC) to initiate formation of the DNA replication initiation complex once per cell cycle. Binds the DnaA box (a 9 base pair repeat at the origin) and separates the double-stranded (ds)DNA. Forms a right-handed helical filament on oriC DNA; dsDNA binds to the exterior of the filament while single-stranded (ss)DNA is stabiized in the filament's interior. The ATP-DnaA-oriC complex binds and stabilizes one strand of the AT-rich DNA unwinding element (DUE), permitting loading of DNA polymerase. After initiation quickly degrades to an ADP-DnaA complex that is not apt for DNA replication. Binds acidic phospholipids.</text>
</comment>
<dbReference type="EMBL" id="CP151632">
    <property type="protein sequence ID" value="WZO34855.1"/>
    <property type="molecule type" value="Genomic_DNA"/>
</dbReference>
<dbReference type="FunFam" id="1.10.1750.10:FF:000002">
    <property type="entry name" value="Chromosomal replication initiator protein DnaA"/>
    <property type="match status" value="1"/>
</dbReference>
<dbReference type="InterPro" id="IPR013159">
    <property type="entry name" value="DnaA_C"/>
</dbReference>
<protein>
    <recommendedName>
        <fullName evidence="8 9">Chromosomal replication initiator protein DnaA</fullName>
    </recommendedName>
</protein>
<dbReference type="NCBIfam" id="TIGR00362">
    <property type="entry name" value="DnaA"/>
    <property type="match status" value="1"/>
</dbReference>
<feature type="region of interest" description="Domain I, interacts with DnaA modulators" evidence="8">
    <location>
        <begin position="1"/>
        <end position="100"/>
    </location>
</feature>
<dbReference type="Pfam" id="PF08299">
    <property type="entry name" value="Bac_DnaA_C"/>
    <property type="match status" value="1"/>
</dbReference>
<dbReference type="AlphaFoldDB" id="A0AAU6SDB5"/>
<keyword evidence="6 8" id="KW-0446">Lipid-binding</keyword>
<evidence type="ECO:0000256" key="5">
    <source>
        <dbReference type="ARBA" id="ARBA00022840"/>
    </source>
</evidence>